<dbReference type="OrthoDB" id="1933874at2759"/>
<protein>
    <submittedName>
        <fullName evidence="1">CLUMA_CG003988, isoform A</fullName>
    </submittedName>
</protein>
<proteinExistence type="predicted"/>
<evidence type="ECO:0000313" key="2">
    <source>
        <dbReference type="Proteomes" id="UP000183832"/>
    </source>
</evidence>
<accession>A0A1J1HS69</accession>
<dbReference type="AlphaFoldDB" id="A0A1J1HS69"/>
<organism evidence="1 2">
    <name type="scientific">Clunio marinus</name>
    <dbReference type="NCBI Taxonomy" id="568069"/>
    <lineage>
        <taxon>Eukaryota</taxon>
        <taxon>Metazoa</taxon>
        <taxon>Ecdysozoa</taxon>
        <taxon>Arthropoda</taxon>
        <taxon>Hexapoda</taxon>
        <taxon>Insecta</taxon>
        <taxon>Pterygota</taxon>
        <taxon>Neoptera</taxon>
        <taxon>Endopterygota</taxon>
        <taxon>Diptera</taxon>
        <taxon>Nematocera</taxon>
        <taxon>Chironomoidea</taxon>
        <taxon>Chironomidae</taxon>
        <taxon>Clunio</taxon>
    </lineage>
</organism>
<dbReference type="Proteomes" id="UP000183832">
    <property type="component" value="Unassembled WGS sequence"/>
</dbReference>
<evidence type="ECO:0000313" key="1">
    <source>
        <dbReference type="EMBL" id="CRK90370.1"/>
    </source>
</evidence>
<gene>
    <name evidence="1" type="primary">putative selenoprotein BthD</name>
    <name evidence="1" type="ORF">CLUMA_CG003988</name>
</gene>
<keyword evidence="2" id="KW-1185">Reference proteome</keyword>
<reference evidence="1 2" key="1">
    <citation type="submission" date="2015-04" db="EMBL/GenBank/DDBJ databases">
        <authorList>
            <person name="Syromyatnikov M.Y."/>
            <person name="Popov V.N."/>
        </authorList>
    </citation>
    <scope>NUCLEOTIDE SEQUENCE [LARGE SCALE GENOMIC DNA]</scope>
</reference>
<sequence>MFKRRANEIFAELTVLIPDHNFELELNSEGKPKRGSFEIHIIKAGSDKKIEIWSGLNRGPPRKEKFPTSESLVPIITKAIN</sequence>
<dbReference type="EMBL" id="CVRI01000018">
    <property type="protein sequence ID" value="CRK90370.1"/>
    <property type="molecule type" value="Genomic_DNA"/>
</dbReference>
<name>A0A1J1HS69_9DIPT</name>